<dbReference type="InterPro" id="IPR005000">
    <property type="entry name" value="Aldolase/citrate-lyase_domain"/>
</dbReference>
<protein>
    <recommendedName>
        <fullName evidence="7">Rhodanese domain-containing protein</fullName>
    </recommendedName>
</protein>
<evidence type="ECO:0000256" key="2">
    <source>
        <dbReference type="ARBA" id="ARBA00022531"/>
    </source>
</evidence>
<dbReference type="GO" id="GO:0046872">
    <property type="term" value="F:metal ion binding"/>
    <property type="evidence" value="ECO:0007669"/>
    <property type="project" value="UniProtKB-KW"/>
</dbReference>
<keyword evidence="2" id="KW-0602">Photosynthesis</keyword>
<dbReference type="PANTHER" id="PTHR30502:SF0">
    <property type="entry name" value="PHOSPHOENOLPYRUVATE CARBOXYLASE FAMILY PROTEIN"/>
    <property type="match status" value="1"/>
</dbReference>
<keyword evidence="5" id="KW-0175">Coiled coil</keyword>
<dbReference type="AlphaFoldDB" id="A0A811N617"/>
<evidence type="ECO:0000256" key="4">
    <source>
        <dbReference type="ARBA" id="ARBA00023239"/>
    </source>
</evidence>
<gene>
    <name evidence="8" type="ORF">NCGR_LOCUS12324</name>
</gene>
<dbReference type="Gene3D" id="3.40.250.10">
    <property type="entry name" value="Rhodanese-like domain"/>
    <property type="match status" value="1"/>
</dbReference>
<keyword evidence="9" id="KW-1185">Reference proteome</keyword>
<dbReference type="InterPro" id="IPR050251">
    <property type="entry name" value="HpcH-HpaI_aldolase"/>
</dbReference>
<evidence type="ECO:0000256" key="3">
    <source>
        <dbReference type="ARBA" id="ARBA00022723"/>
    </source>
</evidence>
<comment type="similarity">
    <text evidence="1">Belongs to the HpcH/HpaI aldolase family.</text>
</comment>
<keyword evidence="3" id="KW-0479">Metal-binding</keyword>
<evidence type="ECO:0000259" key="7">
    <source>
        <dbReference type="PROSITE" id="PS50206"/>
    </source>
</evidence>
<dbReference type="InterPro" id="IPR040442">
    <property type="entry name" value="Pyrv_kinase-like_dom_sf"/>
</dbReference>
<dbReference type="OrthoDB" id="1621678at2759"/>
<keyword evidence="4" id="KW-0456">Lyase</keyword>
<dbReference type="Gene3D" id="3.20.20.60">
    <property type="entry name" value="Phosphoenolpyruvate-binding domains"/>
    <property type="match status" value="1"/>
</dbReference>
<evidence type="ECO:0000313" key="9">
    <source>
        <dbReference type="Proteomes" id="UP000604825"/>
    </source>
</evidence>
<dbReference type="CDD" id="cd00158">
    <property type="entry name" value="RHOD"/>
    <property type="match status" value="1"/>
</dbReference>
<evidence type="ECO:0000256" key="6">
    <source>
        <dbReference type="SAM" id="MobiDB-lite"/>
    </source>
</evidence>
<proteinExistence type="inferred from homology"/>
<dbReference type="PROSITE" id="PS50206">
    <property type="entry name" value="RHODANESE_3"/>
    <property type="match status" value="1"/>
</dbReference>
<dbReference type="GO" id="GO:0005737">
    <property type="term" value="C:cytoplasm"/>
    <property type="evidence" value="ECO:0007669"/>
    <property type="project" value="TreeGrafter"/>
</dbReference>
<dbReference type="FunFam" id="3.20.20.60:FF:000028">
    <property type="entry name" value="2-keto-3-deoxy-L-rhamnonate aldolase-like"/>
    <property type="match status" value="1"/>
</dbReference>
<dbReference type="SMART" id="SM00450">
    <property type="entry name" value="RHOD"/>
    <property type="match status" value="1"/>
</dbReference>
<dbReference type="Pfam" id="PF03328">
    <property type="entry name" value="HpcH_HpaI"/>
    <property type="match status" value="1"/>
</dbReference>
<feature type="domain" description="Rhodanese" evidence="7">
    <location>
        <begin position="432"/>
        <end position="565"/>
    </location>
</feature>
<dbReference type="SUPFAM" id="SSF51621">
    <property type="entry name" value="Phosphoenolpyruvate/pyruvate domain"/>
    <property type="match status" value="1"/>
</dbReference>
<name>A0A811N617_9POAL</name>
<dbReference type="EMBL" id="CAJGYO010000003">
    <property type="protein sequence ID" value="CAD6218450.1"/>
    <property type="molecule type" value="Genomic_DNA"/>
</dbReference>
<dbReference type="Proteomes" id="UP000604825">
    <property type="component" value="Unassembled WGS sequence"/>
</dbReference>
<feature type="region of interest" description="Disordered" evidence="6">
    <location>
        <begin position="13"/>
        <end position="33"/>
    </location>
</feature>
<evidence type="ECO:0000256" key="5">
    <source>
        <dbReference type="SAM" id="Coils"/>
    </source>
</evidence>
<feature type="coiled-coil region" evidence="5">
    <location>
        <begin position="245"/>
        <end position="272"/>
    </location>
</feature>
<dbReference type="PANTHER" id="PTHR30502">
    <property type="entry name" value="2-KETO-3-DEOXY-L-RHAMNONATE ALDOLASE"/>
    <property type="match status" value="1"/>
</dbReference>
<accession>A0A811N617</accession>
<sequence length="568" mass="61279">MAATASSLSHLLVAPKARPKTQPNPSHLHSHRISNPLPCRGRCSSLGVSAAASDLLSPAPSLKSRLAAGDTLYGLFLLSFSPTLAELAALAGYDYVVVDMEHGPGGIPEALACLRALDAARTPAVLRLPEASAVWAKKALDLGPAGLMLPAIESPAAAAEAVSHCRYPPRGVRGAAHPIVRASAYGFDDSYISRCEDDTLVICQVETATGIAEIDAIAAVDGVDVVQMGPLDLSASMGYLWDPGNRKVRAALREAERKVLEAKKKKVAAASDGNAAYLGGFAMQNDPPEQLKLRGYHMVAGAVDIAMFRKAALNDVKRFQEAVMEIGEECDEEEGKDEKENDGYWTSSVMNSNLACSSRISSGSDFISGHSWRPIEAMKLHRMRAVSSIRISCAATKPAKTPAEEEWKVKRQLLAEKRVRSVDVKEALRLQKENNFVILDVRPEAEFKEAHPPGAINVQIYRLIKEWTAWDIARRAAFAFFGIFAGTEENPEFIQSVDAKVGKNAKIIVACSTGGALKPTQNFPDGKQSRSLIAAYLLVLNGYSNVYHLEGGLYAWFKEGLPAVEGEE</sequence>
<dbReference type="SUPFAM" id="SSF52821">
    <property type="entry name" value="Rhodanese/Cell cycle control phosphatase"/>
    <property type="match status" value="1"/>
</dbReference>
<dbReference type="FunFam" id="3.40.250.10:FF:000032">
    <property type="entry name" value="Rhodanese-like domain-containing protein 14, chloroplastic"/>
    <property type="match status" value="1"/>
</dbReference>
<reference evidence="8" key="1">
    <citation type="submission" date="2020-10" db="EMBL/GenBank/DDBJ databases">
        <authorList>
            <person name="Han B."/>
            <person name="Lu T."/>
            <person name="Zhao Q."/>
            <person name="Huang X."/>
            <person name="Zhao Y."/>
        </authorList>
    </citation>
    <scope>NUCLEOTIDE SEQUENCE</scope>
</reference>
<dbReference type="GO" id="GO:0016832">
    <property type="term" value="F:aldehyde-lyase activity"/>
    <property type="evidence" value="ECO:0007669"/>
    <property type="project" value="TreeGrafter"/>
</dbReference>
<dbReference type="InterPro" id="IPR001763">
    <property type="entry name" value="Rhodanese-like_dom"/>
</dbReference>
<evidence type="ECO:0000256" key="1">
    <source>
        <dbReference type="ARBA" id="ARBA00005568"/>
    </source>
</evidence>
<dbReference type="InterPro" id="IPR015813">
    <property type="entry name" value="Pyrv/PenolPyrv_kinase-like_dom"/>
</dbReference>
<organism evidence="8 9">
    <name type="scientific">Miscanthus lutarioriparius</name>
    <dbReference type="NCBI Taxonomy" id="422564"/>
    <lineage>
        <taxon>Eukaryota</taxon>
        <taxon>Viridiplantae</taxon>
        <taxon>Streptophyta</taxon>
        <taxon>Embryophyta</taxon>
        <taxon>Tracheophyta</taxon>
        <taxon>Spermatophyta</taxon>
        <taxon>Magnoliopsida</taxon>
        <taxon>Liliopsida</taxon>
        <taxon>Poales</taxon>
        <taxon>Poaceae</taxon>
        <taxon>PACMAD clade</taxon>
        <taxon>Panicoideae</taxon>
        <taxon>Andropogonodae</taxon>
        <taxon>Andropogoneae</taxon>
        <taxon>Saccharinae</taxon>
        <taxon>Miscanthus</taxon>
    </lineage>
</organism>
<evidence type="ECO:0000313" key="8">
    <source>
        <dbReference type="EMBL" id="CAD6218450.1"/>
    </source>
</evidence>
<comment type="caution">
    <text evidence="8">The sequence shown here is derived from an EMBL/GenBank/DDBJ whole genome shotgun (WGS) entry which is preliminary data.</text>
</comment>
<dbReference type="InterPro" id="IPR036873">
    <property type="entry name" value="Rhodanese-like_dom_sf"/>
</dbReference>
<dbReference type="GO" id="GO:0015979">
    <property type="term" value="P:photosynthesis"/>
    <property type="evidence" value="ECO:0007669"/>
    <property type="project" value="UniProtKB-KW"/>
</dbReference>
<dbReference type="Pfam" id="PF00581">
    <property type="entry name" value="Rhodanese"/>
    <property type="match status" value="1"/>
</dbReference>